<keyword evidence="6" id="KW-0564">Palmitate</keyword>
<evidence type="ECO:0000313" key="11">
    <source>
        <dbReference type="Proteomes" id="UP000632125"/>
    </source>
</evidence>
<evidence type="ECO:0000256" key="7">
    <source>
        <dbReference type="ARBA" id="ARBA00023288"/>
    </source>
</evidence>
<evidence type="ECO:0000256" key="2">
    <source>
        <dbReference type="ARBA" id="ARBA00007886"/>
    </source>
</evidence>
<accession>A0A927H5A4</accession>
<evidence type="ECO:0000256" key="1">
    <source>
        <dbReference type="ARBA" id="ARBA00004635"/>
    </source>
</evidence>
<comment type="similarity">
    <text evidence="2">Belongs to the GerABKC lipoprotein family.</text>
</comment>
<evidence type="ECO:0000259" key="9">
    <source>
        <dbReference type="Pfam" id="PF25198"/>
    </source>
</evidence>
<comment type="subcellular location">
    <subcellularLocation>
        <location evidence="1">Membrane</location>
        <topology evidence="1">Lipid-anchor</topology>
    </subcellularLocation>
</comment>
<keyword evidence="11" id="KW-1185">Reference proteome</keyword>
<protein>
    <submittedName>
        <fullName evidence="10">Ger(X)C family spore germination protein</fullName>
    </submittedName>
</protein>
<dbReference type="PANTHER" id="PTHR35789:SF1">
    <property type="entry name" value="SPORE GERMINATION PROTEIN B3"/>
    <property type="match status" value="1"/>
</dbReference>
<dbReference type="GO" id="GO:0016020">
    <property type="term" value="C:membrane"/>
    <property type="evidence" value="ECO:0007669"/>
    <property type="project" value="UniProtKB-SubCell"/>
</dbReference>
<evidence type="ECO:0000313" key="10">
    <source>
        <dbReference type="EMBL" id="MBD2867349.1"/>
    </source>
</evidence>
<dbReference type="RefSeq" id="WP_190857846.1">
    <property type="nucleotide sequence ID" value="NZ_JACXIY010000002.1"/>
</dbReference>
<sequence length="399" mass="43889">MRKYCAWLGLLTVGAAVLLAGCWDRRELNDLAIAVGMGLDRQGGQTQVTVQIVNPGEVASKKDGGGYSPPVTTLKVAESTTIEALRKLTVVAPRKVYMSHLRILVIGEGLARQGILKVMDGISRNHELRSDFYIVVAKGTTAGQVMKILTPIDKIPANKMFSTLEMSDKLWAATVSMQLDKFISDLSNPTKDTVLTGIVITGNGKSGQSKKNMSRISPYVNLAYSGVALFKEDKLVDWLNEEEAKGYNYIMGNVNNSAGHIACPGGGTAALDITRSESKVKGKVARGQPSIHIDLFVEQNIGEVRCEVDLMKEANIQALEEIAEEKLTQMMKAAIRKAKKNKADIFGFGEKIEDADPKSWRKLKKDWDDYFSRLDVSIQVNAKFRRMGTTSNSLLDREE</sequence>
<feature type="domain" description="Spore germination protein N-terminal" evidence="9">
    <location>
        <begin position="24"/>
        <end position="198"/>
    </location>
</feature>
<dbReference type="InterPro" id="IPR008844">
    <property type="entry name" value="Spore_GerAC-like"/>
</dbReference>
<evidence type="ECO:0000259" key="8">
    <source>
        <dbReference type="Pfam" id="PF05504"/>
    </source>
</evidence>
<evidence type="ECO:0000256" key="3">
    <source>
        <dbReference type="ARBA" id="ARBA00022544"/>
    </source>
</evidence>
<reference evidence="10" key="1">
    <citation type="submission" date="2020-09" db="EMBL/GenBank/DDBJ databases">
        <title>A novel bacterium of genus Paenibacillus, isolated from South China Sea.</title>
        <authorList>
            <person name="Huang H."/>
            <person name="Mo K."/>
            <person name="Hu Y."/>
        </authorList>
    </citation>
    <scope>NUCLEOTIDE SEQUENCE</scope>
    <source>
        <strain evidence="10">IB182493</strain>
    </source>
</reference>
<dbReference type="PANTHER" id="PTHR35789">
    <property type="entry name" value="SPORE GERMINATION PROTEIN B3"/>
    <property type="match status" value="1"/>
</dbReference>
<keyword evidence="3" id="KW-0309">Germination</keyword>
<organism evidence="10 11">
    <name type="scientific">Paenibacillus arenilitoris</name>
    <dbReference type="NCBI Taxonomy" id="2772299"/>
    <lineage>
        <taxon>Bacteria</taxon>
        <taxon>Bacillati</taxon>
        <taxon>Bacillota</taxon>
        <taxon>Bacilli</taxon>
        <taxon>Bacillales</taxon>
        <taxon>Paenibacillaceae</taxon>
        <taxon>Paenibacillus</taxon>
    </lineage>
</organism>
<feature type="domain" description="Spore germination GerAC-like C-terminal" evidence="8">
    <location>
        <begin position="225"/>
        <end position="388"/>
    </location>
</feature>
<keyword evidence="5" id="KW-0472">Membrane</keyword>
<name>A0A927H5A4_9BACL</name>
<dbReference type="InterPro" id="IPR038501">
    <property type="entry name" value="Spore_GerAC_C_sf"/>
</dbReference>
<dbReference type="NCBIfam" id="TIGR02887">
    <property type="entry name" value="spore_ger_x_C"/>
    <property type="match status" value="1"/>
</dbReference>
<evidence type="ECO:0000256" key="5">
    <source>
        <dbReference type="ARBA" id="ARBA00023136"/>
    </source>
</evidence>
<keyword evidence="4" id="KW-0732">Signal</keyword>
<dbReference type="EMBL" id="JACXIY010000002">
    <property type="protein sequence ID" value="MBD2867349.1"/>
    <property type="molecule type" value="Genomic_DNA"/>
</dbReference>
<comment type="caution">
    <text evidence="10">The sequence shown here is derived from an EMBL/GenBank/DDBJ whole genome shotgun (WGS) entry which is preliminary data.</text>
</comment>
<dbReference type="Gene3D" id="3.30.300.210">
    <property type="entry name" value="Nutrient germinant receptor protein C, domain 3"/>
    <property type="match status" value="1"/>
</dbReference>
<dbReference type="GO" id="GO:0009847">
    <property type="term" value="P:spore germination"/>
    <property type="evidence" value="ECO:0007669"/>
    <property type="project" value="InterPro"/>
</dbReference>
<evidence type="ECO:0000256" key="6">
    <source>
        <dbReference type="ARBA" id="ARBA00023139"/>
    </source>
</evidence>
<dbReference type="AlphaFoldDB" id="A0A927H5A4"/>
<keyword evidence="7" id="KW-0449">Lipoprotein</keyword>
<dbReference type="Pfam" id="PF25198">
    <property type="entry name" value="Spore_GerAC_N"/>
    <property type="match status" value="1"/>
</dbReference>
<gene>
    <name evidence="10" type="ORF">IDH41_02075</name>
</gene>
<dbReference type="PROSITE" id="PS51257">
    <property type="entry name" value="PROKAR_LIPOPROTEIN"/>
    <property type="match status" value="1"/>
</dbReference>
<dbReference type="Pfam" id="PF05504">
    <property type="entry name" value="Spore_GerAC"/>
    <property type="match status" value="1"/>
</dbReference>
<proteinExistence type="inferred from homology"/>
<dbReference type="Proteomes" id="UP000632125">
    <property type="component" value="Unassembled WGS sequence"/>
</dbReference>
<dbReference type="InterPro" id="IPR057336">
    <property type="entry name" value="GerAC_N"/>
</dbReference>
<evidence type="ECO:0000256" key="4">
    <source>
        <dbReference type="ARBA" id="ARBA00022729"/>
    </source>
</evidence>
<dbReference type="InterPro" id="IPR046953">
    <property type="entry name" value="Spore_GerAC-like_C"/>
</dbReference>